<dbReference type="AlphaFoldDB" id="L8G3M9"/>
<evidence type="ECO:0000313" key="1">
    <source>
        <dbReference type="EMBL" id="ELR07737.1"/>
    </source>
</evidence>
<name>L8G3M9_PSED2</name>
<protein>
    <submittedName>
        <fullName evidence="1">Uncharacterized protein</fullName>
    </submittedName>
</protein>
<dbReference type="HOGENOM" id="CLU_1384702_0_0_1"/>
<dbReference type="EMBL" id="GL573563">
    <property type="protein sequence ID" value="ELR07737.1"/>
    <property type="molecule type" value="Genomic_DNA"/>
</dbReference>
<gene>
    <name evidence="1" type="ORF">GMDG_08534</name>
</gene>
<dbReference type="VEuPathDB" id="FungiDB:GMDG_08534"/>
<keyword evidence="2" id="KW-1185">Reference proteome</keyword>
<dbReference type="InParanoid" id="L8G3M9"/>
<reference evidence="2" key="1">
    <citation type="submission" date="2010-09" db="EMBL/GenBank/DDBJ databases">
        <title>The genome sequence of Geomyces destructans 20631-21.</title>
        <authorList>
            <consortium name="The Broad Institute Genome Sequencing Platform"/>
            <person name="Cuomo C.A."/>
            <person name="Blehert D.S."/>
            <person name="Lorch J.M."/>
            <person name="Young S.K."/>
            <person name="Zeng Q."/>
            <person name="Gargeya S."/>
            <person name="Fitzgerald M."/>
            <person name="Haas B."/>
            <person name="Abouelleil A."/>
            <person name="Alvarado L."/>
            <person name="Arachchi H.M."/>
            <person name="Berlin A."/>
            <person name="Brown A."/>
            <person name="Chapman S.B."/>
            <person name="Chen Z."/>
            <person name="Dunbar C."/>
            <person name="Freedman E."/>
            <person name="Gearin G."/>
            <person name="Gellesch M."/>
            <person name="Goldberg J."/>
            <person name="Griggs A."/>
            <person name="Gujja S."/>
            <person name="Heiman D."/>
            <person name="Howarth C."/>
            <person name="Larson L."/>
            <person name="Lui A."/>
            <person name="MacDonald P.J.P."/>
            <person name="Montmayeur A."/>
            <person name="Murphy C."/>
            <person name="Neiman D."/>
            <person name="Pearson M."/>
            <person name="Priest M."/>
            <person name="Roberts A."/>
            <person name="Saif S."/>
            <person name="Shea T."/>
            <person name="Shenoy N."/>
            <person name="Sisk P."/>
            <person name="Stolte C."/>
            <person name="Sykes S."/>
            <person name="Wortman J."/>
            <person name="Nusbaum C."/>
            <person name="Birren B."/>
        </authorList>
    </citation>
    <scope>NUCLEOTIDE SEQUENCE [LARGE SCALE GENOMIC DNA]</scope>
    <source>
        <strain evidence="2">ATCC MYA-4855 / 20631-21</strain>
    </source>
</reference>
<evidence type="ECO:0000313" key="2">
    <source>
        <dbReference type="Proteomes" id="UP000011064"/>
    </source>
</evidence>
<organism evidence="1 2">
    <name type="scientific">Pseudogymnoascus destructans (strain ATCC MYA-4855 / 20631-21)</name>
    <name type="common">Bat white-nose syndrome fungus</name>
    <name type="synonym">Geomyces destructans</name>
    <dbReference type="NCBI Taxonomy" id="658429"/>
    <lineage>
        <taxon>Eukaryota</taxon>
        <taxon>Fungi</taxon>
        <taxon>Dikarya</taxon>
        <taxon>Ascomycota</taxon>
        <taxon>Pezizomycotina</taxon>
        <taxon>Leotiomycetes</taxon>
        <taxon>Thelebolales</taxon>
        <taxon>Thelebolaceae</taxon>
        <taxon>Pseudogymnoascus</taxon>
    </lineage>
</organism>
<dbReference type="Proteomes" id="UP000011064">
    <property type="component" value="Unassembled WGS sequence"/>
</dbReference>
<sequence length="197" mass="22524">MATKHDALYTTPLPAEFQAKACILNDECLHSKDEMNTIRESLMNHTFIASRNKRITIAESHVPYMRNIDLGDGDKGSMLKVLVLDYEHCPEDIQEQIDQGKSASSEKKKELFARSMVHIPDAGRREREYLRFSKHLQQVATWFLVRDKLGPGAVCLFLGQISDTWVTRTLTWQDLNVWLRLVRNEAALSRVTVSGHA</sequence>
<accession>L8G3M9</accession>
<proteinExistence type="predicted"/>